<sequence>GELTNFGHMCEDLGINIIAANTPQAKGKIEKWNNTIQNRLINDIKRYNIKSIDELNIFFNDYYCNYLNQKYAYEPKEDDSAFVPLDNIDLSNILCIRSTRTILNGNMISWNNNYYQILDKDNSIKKIYKGTEVQVFENVLTKVVRVKYYNIFYNTKQIEGHRQDPVKREQMKIDNQKQLEQVLRERDERLKARANKVSS</sequence>
<name>A0A9D1EFZ9_9FIRM</name>
<evidence type="ECO:0008006" key="3">
    <source>
        <dbReference type="Google" id="ProtNLM"/>
    </source>
</evidence>
<dbReference type="EMBL" id="DVHN01000124">
    <property type="protein sequence ID" value="HIR89208.1"/>
    <property type="molecule type" value="Genomic_DNA"/>
</dbReference>
<reference evidence="1" key="2">
    <citation type="journal article" date="2021" name="PeerJ">
        <title>Extensive microbial diversity within the chicken gut microbiome revealed by metagenomics and culture.</title>
        <authorList>
            <person name="Gilroy R."/>
            <person name="Ravi A."/>
            <person name="Getino M."/>
            <person name="Pursley I."/>
            <person name="Horton D.L."/>
            <person name="Alikhan N.F."/>
            <person name="Baker D."/>
            <person name="Gharbi K."/>
            <person name="Hall N."/>
            <person name="Watson M."/>
            <person name="Adriaenssens E.M."/>
            <person name="Foster-Nyarko E."/>
            <person name="Jarju S."/>
            <person name="Secka A."/>
            <person name="Antonio M."/>
            <person name="Oren A."/>
            <person name="Chaudhuri R.R."/>
            <person name="La Ragione R."/>
            <person name="Hildebrand F."/>
            <person name="Pallen M.J."/>
        </authorList>
    </citation>
    <scope>NUCLEOTIDE SEQUENCE</scope>
    <source>
        <strain evidence="1">ChiW13-3771</strain>
    </source>
</reference>
<comment type="caution">
    <text evidence="1">The sequence shown here is derived from an EMBL/GenBank/DDBJ whole genome shotgun (WGS) entry which is preliminary data.</text>
</comment>
<dbReference type="AlphaFoldDB" id="A0A9D1EFZ9"/>
<evidence type="ECO:0000313" key="1">
    <source>
        <dbReference type="EMBL" id="HIR89208.1"/>
    </source>
</evidence>
<proteinExistence type="predicted"/>
<protein>
    <recommendedName>
        <fullName evidence="3">Integrase catalytic domain-containing protein</fullName>
    </recommendedName>
</protein>
<accession>A0A9D1EFZ9</accession>
<organism evidence="1 2">
    <name type="scientific">Candidatus Fimimorpha faecalis</name>
    <dbReference type="NCBI Taxonomy" id="2840824"/>
    <lineage>
        <taxon>Bacteria</taxon>
        <taxon>Bacillati</taxon>
        <taxon>Bacillota</taxon>
        <taxon>Clostridia</taxon>
        <taxon>Eubacteriales</taxon>
        <taxon>Candidatus Fimimorpha</taxon>
    </lineage>
</organism>
<feature type="non-terminal residue" evidence="1">
    <location>
        <position position="1"/>
    </location>
</feature>
<gene>
    <name evidence="1" type="ORF">IAC96_09680</name>
</gene>
<evidence type="ECO:0000313" key="2">
    <source>
        <dbReference type="Proteomes" id="UP000824201"/>
    </source>
</evidence>
<reference evidence="1" key="1">
    <citation type="submission" date="2020-10" db="EMBL/GenBank/DDBJ databases">
        <authorList>
            <person name="Gilroy R."/>
        </authorList>
    </citation>
    <scope>NUCLEOTIDE SEQUENCE</scope>
    <source>
        <strain evidence="1">ChiW13-3771</strain>
    </source>
</reference>
<dbReference type="Proteomes" id="UP000824201">
    <property type="component" value="Unassembled WGS sequence"/>
</dbReference>